<feature type="chain" id="PRO_5022009763" evidence="3">
    <location>
        <begin position="25"/>
        <end position="829"/>
    </location>
</feature>
<evidence type="ECO:0000256" key="3">
    <source>
        <dbReference type="SAM" id="SignalP"/>
    </source>
</evidence>
<dbReference type="Pfam" id="PF14310">
    <property type="entry name" value="Fn3-like"/>
    <property type="match status" value="1"/>
</dbReference>
<feature type="signal peptide" evidence="3">
    <location>
        <begin position="1"/>
        <end position="24"/>
    </location>
</feature>
<organism evidence="5 6">
    <name type="scientific">Lentzea tibetensis</name>
    <dbReference type="NCBI Taxonomy" id="2591470"/>
    <lineage>
        <taxon>Bacteria</taxon>
        <taxon>Bacillati</taxon>
        <taxon>Actinomycetota</taxon>
        <taxon>Actinomycetes</taxon>
        <taxon>Pseudonocardiales</taxon>
        <taxon>Pseudonocardiaceae</taxon>
        <taxon>Lentzea</taxon>
    </lineage>
</organism>
<protein>
    <submittedName>
        <fullName evidence="5">Glycosyl hydrolase</fullName>
    </submittedName>
</protein>
<dbReference type="SMART" id="SM01217">
    <property type="entry name" value="Fn3_like"/>
    <property type="match status" value="1"/>
</dbReference>
<dbReference type="SUPFAM" id="SSF56988">
    <property type="entry name" value="Anthrax protective antigen"/>
    <property type="match status" value="1"/>
</dbReference>
<dbReference type="AlphaFoldDB" id="A0A563ELN1"/>
<dbReference type="InterPro" id="IPR017853">
    <property type="entry name" value="GH"/>
</dbReference>
<dbReference type="Proteomes" id="UP000316639">
    <property type="component" value="Unassembled WGS sequence"/>
</dbReference>
<dbReference type="EMBL" id="VOBR01000023">
    <property type="protein sequence ID" value="TWP48026.1"/>
    <property type="molecule type" value="Genomic_DNA"/>
</dbReference>
<dbReference type="InterPro" id="IPR001764">
    <property type="entry name" value="Glyco_hydro_3_N"/>
</dbReference>
<dbReference type="InterPro" id="IPR036962">
    <property type="entry name" value="Glyco_hydro_3_N_sf"/>
</dbReference>
<evidence type="ECO:0000256" key="2">
    <source>
        <dbReference type="ARBA" id="ARBA00022801"/>
    </source>
</evidence>
<keyword evidence="3" id="KW-0732">Signal</keyword>
<dbReference type="SUPFAM" id="SSF51445">
    <property type="entry name" value="(Trans)glycosidases"/>
    <property type="match status" value="1"/>
</dbReference>
<dbReference type="InterPro" id="IPR011658">
    <property type="entry name" value="PA14_dom"/>
</dbReference>
<dbReference type="Pfam" id="PF01915">
    <property type="entry name" value="Glyco_hydro_3_C"/>
    <property type="match status" value="1"/>
</dbReference>
<gene>
    <name evidence="5" type="ORF">FKR81_30650</name>
</gene>
<dbReference type="GO" id="GO:0004553">
    <property type="term" value="F:hydrolase activity, hydrolyzing O-glycosyl compounds"/>
    <property type="evidence" value="ECO:0007669"/>
    <property type="project" value="InterPro"/>
</dbReference>
<dbReference type="PROSITE" id="PS51820">
    <property type="entry name" value="PA14"/>
    <property type="match status" value="1"/>
</dbReference>
<dbReference type="InterPro" id="IPR036881">
    <property type="entry name" value="Glyco_hydro_3_C_sf"/>
</dbReference>
<dbReference type="Pfam" id="PF00933">
    <property type="entry name" value="Glyco_hydro_3"/>
    <property type="match status" value="1"/>
</dbReference>
<dbReference type="SUPFAM" id="SSF52279">
    <property type="entry name" value="Beta-D-glucan exohydrolase, C-terminal domain"/>
    <property type="match status" value="1"/>
</dbReference>
<dbReference type="Pfam" id="PF07691">
    <property type="entry name" value="PA14"/>
    <property type="match status" value="1"/>
</dbReference>
<dbReference type="Gene3D" id="3.20.20.300">
    <property type="entry name" value="Glycoside hydrolase, family 3, N-terminal domain"/>
    <property type="match status" value="1"/>
</dbReference>
<dbReference type="PANTHER" id="PTHR42715">
    <property type="entry name" value="BETA-GLUCOSIDASE"/>
    <property type="match status" value="1"/>
</dbReference>
<dbReference type="RefSeq" id="WP_146357164.1">
    <property type="nucleotide sequence ID" value="NZ_VOBR01000023.1"/>
</dbReference>
<dbReference type="OrthoDB" id="3187421at2"/>
<evidence type="ECO:0000313" key="5">
    <source>
        <dbReference type="EMBL" id="TWP48026.1"/>
    </source>
</evidence>
<dbReference type="InterPro" id="IPR037524">
    <property type="entry name" value="PA14/GLEYA"/>
</dbReference>
<dbReference type="InterPro" id="IPR026891">
    <property type="entry name" value="Fn3-like"/>
</dbReference>
<comment type="similarity">
    <text evidence="1">Belongs to the glycosyl hydrolase 3 family.</text>
</comment>
<dbReference type="Gene3D" id="3.40.50.1700">
    <property type="entry name" value="Glycoside hydrolase family 3 C-terminal domain"/>
    <property type="match status" value="1"/>
</dbReference>
<dbReference type="InterPro" id="IPR002772">
    <property type="entry name" value="Glyco_hydro_3_C"/>
</dbReference>
<dbReference type="InterPro" id="IPR050288">
    <property type="entry name" value="Cellulose_deg_GH3"/>
</dbReference>
<reference evidence="5 6" key="1">
    <citation type="submission" date="2019-07" db="EMBL/GenBank/DDBJ databases">
        <title>Lentzea xizangensis sp. nov., isolated from Qinghai-Tibetan Plateau Soils.</title>
        <authorList>
            <person name="Huang J."/>
        </authorList>
    </citation>
    <scope>NUCLEOTIDE SEQUENCE [LARGE SCALE GENOMIC DNA]</scope>
    <source>
        <strain evidence="5 6">FXJ1.1311</strain>
    </source>
</reference>
<comment type="caution">
    <text evidence="5">The sequence shown here is derived from an EMBL/GenBank/DDBJ whole genome shotgun (WGS) entry which is preliminary data.</text>
</comment>
<evidence type="ECO:0000256" key="1">
    <source>
        <dbReference type="ARBA" id="ARBA00005336"/>
    </source>
</evidence>
<dbReference type="PANTHER" id="PTHR42715:SF10">
    <property type="entry name" value="BETA-GLUCOSIDASE"/>
    <property type="match status" value="1"/>
</dbReference>
<keyword evidence="6" id="KW-1185">Reference proteome</keyword>
<dbReference type="GO" id="GO:0005975">
    <property type="term" value="P:carbohydrate metabolic process"/>
    <property type="evidence" value="ECO:0007669"/>
    <property type="project" value="InterPro"/>
</dbReference>
<dbReference type="Gene3D" id="2.60.120.260">
    <property type="entry name" value="Galactose-binding domain-like"/>
    <property type="match status" value="1"/>
</dbReference>
<name>A0A563ELN1_9PSEU</name>
<accession>A0A563ELN1</accession>
<dbReference type="Gene3D" id="2.60.40.10">
    <property type="entry name" value="Immunoglobulins"/>
    <property type="match status" value="1"/>
</dbReference>
<feature type="domain" description="PA14" evidence="4">
    <location>
        <begin position="427"/>
        <end position="567"/>
    </location>
</feature>
<keyword evidence="2 5" id="KW-0378">Hydrolase</keyword>
<dbReference type="PRINTS" id="PR00133">
    <property type="entry name" value="GLHYDRLASE3"/>
</dbReference>
<evidence type="ECO:0000259" key="4">
    <source>
        <dbReference type="PROSITE" id="PS51820"/>
    </source>
</evidence>
<proteinExistence type="inferred from homology"/>
<evidence type="ECO:0000313" key="6">
    <source>
        <dbReference type="Proteomes" id="UP000316639"/>
    </source>
</evidence>
<sequence length="829" mass="87761">MLRAVLVLALAASAVTVPVTPAGAADCPWVGSTAPVETRVNAVLKAMTVDEELAVVHGVAGASPYAGMIPAIPRVCVPSFLLHDGPNGVGGSLPGVTQLPAPVGAAATWNTGLVRQYGEVEGAEQKAKGVTVALAPMVNIVRDPRAGRNFETYSEDPFLTGRMGVANIKGIQSEGVLAQVKHLAVYNQESNRFSPTDNAVVSERTMQEMYLPQFEAAIREAKASSVMCSYNWVNGVNACENSYLLTKVLREQWKFDGFVTSDWGGTKSTVAAANGGLDMEMPTGKYFGDALKTALANGQVSKTRLDRMVGNVLRPLFRFGLFERPITGDPNAPAAKPEHAAVAWKVADESAVLLKNKGNVLPLSAGQKIAVIGRGAHDEVKTTGGLGNPVATPPGVTTPLRAIEQRAGGEVTYVPGPAASLPTVPADRFEGLTGRFYAGVDLAGPPLLTRADQTVDFDWPSGKPAEGVPATGWSASWTGTITPRKTGPHTFAITSDDGSRLFVDGEEVIDNWKDQAPTTQVGTVELTAGKPVNVEVRYYQRGGGARMQLGWEEPGSSRYDEAVAAAKAADVAVVFADLISWEGYDLTGIDLPRGQNDLISAVAAANPRTVVVLQTGSAVTMPWVGSVSSVLEAWFPGQAIGESMASLLFGDTSPSGKLPVTFPKSLADVPASTPARFPGANGEVRYDEELGVGYRWYDREGIEPLFPFGHGLSYTSFGLEGLTVSRGDAPVTVTARVTNTGQRAGSEVVQAYVSFPSAAGEPPRQLKAFAKVELKPGESKRVRLTLDERAFSIWDTAKHAWAKQPGRHQISVGTSSRDLPLKGYVTIPR</sequence>
<dbReference type="InterPro" id="IPR013783">
    <property type="entry name" value="Ig-like_fold"/>
</dbReference>
<dbReference type="SMART" id="SM00758">
    <property type="entry name" value="PA14"/>
    <property type="match status" value="1"/>
</dbReference>